<dbReference type="InterPro" id="IPR049625">
    <property type="entry name" value="Glyco_transf_61_cat"/>
</dbReference>
<accession>A0A3D8PAB3</accession>
<protein>
    <recommendedName>
        <fullName evidence="1">Glycosyltransferase 61 catalytic domain-containing protein</fullName>
    </recommendedName>
</protein>
<comment type="caution">
    <text evidence="2">The sequence shown here is derived from an EMBL/GenBank/DDBJ whole genome shotgun (WGS) entry which is preliminary data.</text>
</comment>
<evidence type="ECO:0000313" key="3">
    <source>
        <dbReference type="Proteomes" id="UP000256679"/>
    </source>
</evidence>
<evidence type="ECO:0000259" key="1">
    <source>
        <dbReference type="Pfam" id="PF04577"/>
    </source>
</evidence>
<feature type="domain" description="Glycosyltransferase 61 catalytic" evidence="1">
    <location>
        <begin position="114"/>
        <end position="282"/>
    </location>
</feature>
<dbReference type="Proteomes" id="UP000256679">
    <property type="component" value="Unassembled WGS sequence"/>
</dbReference>
<dbReference type="GO" id="GO:0016757">
    <property type="term" value="F:glycosyltransferase activity"/>
    <property type="evidence" value="ECO:0007669"/>
    <property type="project" value="InterPro"/>
</dbReference>
<evidence type="ECO:0000313" key="2">
    <source>
        <dbReference type="EMBL" id="RDW13013.1"/>
    </source>
</evidence>
<proteinExistence type="predicted"/>
<dbReference type="Pfam" id="PF04577">
    <property type="entry name" value="Glyco_transf_61"/>
    <property type="match status" value="1"/>
</dbReference>
<organism evidence="2 3">
    <name type="scientific">Paracoccus thiocyanatus</name>
    <dbReference type="NCBI Taxonomy" id="34006"/>
    <lineage>
        <taxon>Bacteria</taxon>
        <taxon>Pseudomonadati</taxon>
        <taxon>Pseudomonadota</taxon>
        <taxon>Alphaproteobacteria</taxon>
        <taxon>Rhodobacterales</taxon>
        <taxon>Paracoccaceae</taxon>
        <taxon>Paracoccus</taxon>
    </lineage>
</organism>
<sequence length="412" mass="46184">MPARRRIHKPVDSARPPARAGTMFRERLIMLDLDDETDDLVLVENAIVVPPGPKGQGKWQPSGVLDSEGRFVTNSISWSATDDRINGEPEIPDARDITDLPGTHMFAGISYGHFGHFITESMTRIWALDELRDKIDGLVFTPKNQMKDNLRPFEVYADLINNLGLAGIPITCPAGPVRVERLYVPKQGFGLGDLTGGSRKFRNYINAHAGMNVEAAGAKKIYISRSMLPPERGGILGESKLEEYLTAEGYSIFHPQRESKLDQLAQYKAAEMIIAVDCSPLHLVGYVGNARQHVGILRRRSMAFGELFSRQLGEFKGITCHQVDALVNDWLPENTNRPSRSSFGEIKLVEMYRMLKAAGMIESDTPWEELTLEERNADLHRLEKLHKLRFKPFQPDDSFETSIVPDSADQQA</sequence>
<dbReference type="EMBL" id="QFCQ01000054">
    <property type="protein sequence ID" value="RDW13013.1"/>
    <property type="molecule type" value="Genomic_DNA"/>
</dbReference>
<dbReference type="AlphaFoldDB" id="A0A3D8PAB3"/>
<keyword evidence="3" id="KW-1185">Reference proteome</keyword>
<gene>
    <name evidence="2" type="ORF">DIE28_10495</name>
</gene>
<reference evidence="2 3" key="1">
    <citation type="submission" date="2018-05" db="EMBL/GenBank/DDBJ databases">
        <title>Whole genome sequencing of Paracoccus thiocyanatus SST.</title>
        <authorList>
            <person name="Ghosh W."/>
            <person name="Rameez M.J."/>
            <person name="Roy C."/>
        </authorList>
    </citation>
    <scope>NUCLEOTIDE SEQUENCE [LARGE SCALE GENOMIC DNA]</scope>
    <source>
        <strain evidence="2 3">SST</strain>
    </source>
</reference>
<name>A0A3D8PAB3_9RHOB</name>